<proteinExistence type="predicted"/>
<dbReference type="RefSeq" id="WP_302588429.1">
    <property type="nucleotide sequence ID" value="NZ_JBBMFL010000009.1"/>
</dbReference>
<evidence type="ECO:0000256" key="1">
    <source>
        <dbReference type="SAM" id="Phobius"/>
    </source>
</evidence>
<keyword evidence="1" id="KW-0472">Membrane</keyword>
<keyword evidence="3" id="KW-1185">Reference proteome</keyword>
<dbReference type="Proteomes" id="UP001460202">
    <property type="component" value="Unassembled WGS sequence"/>
</dbReference>
<accession>A0ABV1GXD6</accession>
<keyword evidence="1" id="KW-0812">Transmembrane</keyword>
<reference evidence="2 3" key="1">
    <citation type="submission" date="2024-03" db="EMBL/GenBank/DDBJ databases">
        <title>Human intestinal bacterial collection.</title>
        <authorList>
            <person name="Pauvert C."/>
            <person name="Hitch T.C.A."/>
            <person name="Clavel T."/>
        </authorList>
    </citation>
    <scope>NUCLEOTIDE SEQUENCE [LARGE SCALE GENOMIC DNA]</scope>
    <source>
        <strain evidence="2 3">CLA-KB-H122</strain>
    </source>
</reference>
<sequence length="532" mass="62664">MKDIMLLSSVETPIPDELSSDKRSVVNASYPILIYPCSLHYYLHSDNKGVIRDKLLLIAQEKYGFKIPQFNERKPILSDISKGVFYEKMGINIKNIVYSLGCILLCLTIITLFASLFIWVGFAVLYRPFAMSFEVNFPYAESYYISQCCFYGFVISTLITPIALLFLHKIFEELPWFRITKFRPYTNSEREELLQQKLQDYKVRLNQYKEQLQHDYSIIYNNLSNIYKDLWREKIEPMADYTYECNPKKGVFEEKLLRYFRIRYPSYIKGDTKIGPFFPDILLDIDGIAYIDIEIDEPYDLQTGDPIHQISGKDDLRNEFFRDCEIFVVRFAEFQICHYPNECISIVDAIVQFIKTGDPQCLSSIRDSVPPIKRWSNAQSRMMYMDSLRTTYDDCDWESYKNQYEEYFRPASLDVLYGEEPIEQIMLSAILKQIEITEITAYNDVNLMRITFVPDNGKMRYALCRQEQFYCDGAQRVPEIIDEHGLPITITFYRDSNDRPCILDITYRKMDTMPLSSEMKELLRTGAVQVKF</sequence>
<feature type="transmembrane region" description="Helical" evidence="1">
    <location>
        <begin position="144"/>
        <end position="167"/>
    </location>
</feature>
<evidence type="ECO:0000313" key="2">
    <source>
        <dbReference type="EMBL" id="MEQ2545075.1"/>
    </source>
</evidence>
<gene>
    <name evidence="2" type="ORF">WMO46_08970</name>
</gene>
<comment type="caution">
    <text evidence="2">The sequence shown here is derived from an EMBL/GenBank/DDBJ whole genome shotgun (WGS) entry which is preliminary data.</text>
</comment>
<name>A0ABV1GXD6_9BACT</name>
<evidence type="ECO:0000313" key="3">
    <source>
        <dbReference type="Proteomes" id="UP001460202"/>
    </source>
</evidence>
<dbReference type="EMBL" id="JBBMFL010000009">
    <property type="protein sequence ID" value="MEQ2545075.1"/>
    <property type="molecule type" value="Genomic_DNA"/>
</dbReference>
<feature type="transmembrane region" description="Helical" evidence="1">
    <location>
        <begin position="96"/>
        <end position="124"/>
    </location>
</feature>
<keyword evidence="1" id="KW-1133">Transmembrane helix</keyword>
<protein>
    <submittedName>
        <fullName evidence="2">Uncharacterized protein</fullName>
    </submittedName>
</protein>
<organism evidence="2 3">
    <name type="scientific">Alistipes intestinihominis</name>
    <dbReference type="NCBI Taxonomy" id="3133172"/>
    <lineage>
        <taxon>Bacteria</taxon>
        <taxon>Pseudomonadati</taxon>
        <taxon>Bacteroidota</taxon>
        <taxon>Bacteroidia</taxon>
        <taxon>Bacteroidales</taxon>
        <taxon>Rikenellaceae</taxon>
        <taxon>Alistipes</taxon>
    </lineage>
</organism>